<keyword evidence="3" id="KW-0227">DNA damage</keyword>
<dbReference type="OrthoDB" id="9782620at2"/>
<dbReference type="EC" id="3.4.-.-" evidence="8"/>
<gene>
    <name evidence="9" type="ORF">A7K91_02095</name>
</gene>
<dbReference type="InterPro" id="IPR003738">
    <property type="entry name" value="SRAP"/>
</dbReference>
<evidence type="ECO:0000256" key="5">
    <source>
        <dbReference type="ARBA" id="ARBA00023124"/>
    </source>
</evidence>
<protein>
    <recommendedName>
        <fullName evidence="8">Abasic site processing protein</fullName>
        <ecNumber evidence="8">3.4.-.-</ecNumber>
    </recommendedName>
</protein>
<dbReference type="GO" id="GO:0106300">
    <property type="term" value="P:protein-DNA covalent cross-linking repair"/>
    <property type="evidence" value="ECO:0007669"/>
    <property type="project" value="InterPro"/>
</dbReference>
<dbReference type="PANTHER" id="PTHR13604:SF0">
    <property type="entry name" value="ABASIC SITE PROCESSING PROTEIN HMCES"/>
    <property type="match status" value="1"/>
</dbReference>
<sequence length="224" mass="25810">MIERFALTADMEEVAVRFGVRQVMSEQGNRFNVAPTQTASIIMNDRHDRRVLQESRWGLFPFWAKDAINTDHDTLGEKPFLHRMLKTQRCVIPCSGFYGQKMIGKERDPRAMYTTVPTQPLLAIAGFYDSWRHFGGREERAFTMLTAASAGHMSAWQPKVPIILDEDGVEEWLNPKEREFSRLRKHLEPLEGYLTRSYPVTNAVHDEQYESPDCVLEISIGDFA</sequence>
<dbReference type="Gene3D" id="3.90.1680.10">
    <property type="entry name" value="SOS response associated peptidase-like"/>
    <property type="match status" value="1"/>
</dbReference>
<dbReference type="RefSeq" id="WP_068687290.1">
    <property type="nucleotide sequence ID" value="NZ_LYPA01000080.1"/>
</dbReference>
<dbReference type="SUPFAM" id="SSF143081">
    <property type="entry name" value="BB1717-like"/>
    <property type="match status" value="1"/>
</dbReference>
<dbReference type="InterPro" id="IPR036590">
    <property type="entry name" value="SRAP-like"/>
</dbReference>
<evidence type="ECO:0000256" key="7">
    <source>
        <dbReference type="ARBA" id="ARBA00023239"/>
    </source>
</evidence>
<evidence type="ECO:0000313" key="10">
    <source>
        <dbReference type="Proteomes" id="UP000092024"/>
    </source>
</evidence>
<dbReference type="GO" id="GO:0006508">
    <property type="term" value="P:proteolysis"/>
    <property type="evidence" value="ECO:0007669"/>
    <property type="project" value="UniProtKB-KW"/>
</dbReference>
<keyword evidence="6" id="KW-0238">DNA-binding</keyword>
<keyword evidence="5" id="KW-0190">Covalent protein-DNA linkage</keyword>
<keyword evidence="7" id="KW-0456">Lyase</keyword>
<keyword evidence="10" id="KW-1185">Reference proteome</keyword>
<dbReference type="GO" id="GO:0016829">
    <property type="term" value="F:lyase activity"/>
    <property type="evidence" value="ECO:0007669"/>
    <property type="project" value="UniProtKB-KW"/>
</dbReference>
<evidence type="ECO:0000256" key="1">
    <source>
        <dbReference type="ARBA" id="ARBA00008136"/>
    </source>
</evidence>
<evidence type="ECO:0000313" key="9">
    <source>
        <dbReference type="EMBL" id="OBR62430.1"/>
    </source>
</evidence>
<evidence type="ECO:0000256" key="4">
    <source>
        <dbReference type="ARBA" id="ARBA00022801"/>
    </source>
</evidence>
<keyword evidence="4 8" id="KW-0378">Hydrolase</keyword>
<evidence type="ECO:0000256" key="2">
    <source>
        <dbReference type="ARBA" id="ARBA00022670"/>
    </source>
</evidence>
<dbReference type="GO" id="GO:0003697">
    <property type="term" value="F:single-stranded DNA binding"/>
    <property type="evidence" value="ECO:0007669"/>
    <property type="project" value="InterPro"/>
</dbReference>
<dbReference type="EMBL" id="LYPA01000080">
    <property type="protein sequence ID" value="OBR62430.1"/>
    <property type="molecule type" value="Genomic_DNA"/>
</dbReference>
<keyword evidence="2 8" id="KW-0645">Protease</keyword>
<accession>A0A1A5YAM1</accession>
<dbReference type="GO" id="GO:0008233">
    <property type="term" value="F:peptidase activity"/>
    <property type="evidence" value="ECO:0007669"/>
    <property type="project" value="UniProtKB-KW"/>
</dbReference>
<evidence type="ECO:0000256" key="3">
    <source>
        <dbReference type="ARBA" id="ARBA00022763"/>
    </source>
</evidence>
<dbReference type="AlphaFoldDB" id="A0A1A5YAM1"/>
<comment type="similarity">
    <text evidence="1 8">Belongs to the SOS response-associated peptidase family.</text>
</comment>
<dbReference type="Pfam" id="PF02586">
    <property type="entry name" value="SRAP"/>
    <property type="match status" value="1"/>
</dbReference>
<evidence type="ECO:0000256" key="8">
    <source>
        <dbReference type="RuleBase" id="RU364100"/>
    </source>
</evidence>
<dbReference type="Proteomes" id="UP000092024">
    <property type="component" value="Unassembled WGS sequence"/>
</dbReference>
<name>A0A1A5YAM1_9BACL</name>
<dbReference type="PANTHER" id="PTHR13604">
    <property type="entry name" value="DC12-RELATED"/>
    <property type="match status" value="1"/>
</dbReference>
<reference evidence="9 10" key="1">
    <citation type="submission" date="2016-05" db="EMBL/GenBank/DDBJ databases">
        <title>Paenibacillus oryzae. sp. nov., isolated from the rice root.</title>
        <authorList>
            <person name="Zhang J."/>
            <person name="Zhang X."/>
        </authorList>
    </citation>
    <scope>NUCLEOTIDE SEQUENCE [LARGE SCALE GENOMIC DNA]</scope>
    <source>
        <strain evidence="9 10">1DrF-4</strain>
    </source>
</reference>
<proteinExistence type="inferred from homology"/>
<comment type="caution">
    <text evidence="9">The sequence shown here is derived from an EMBL/GenBank/DDBJ whole genome shotgun (WGS) entry which is preliminary data.</text>
</comment>
<evidence type="ECO:0000256" key="6">
    <source>
        <dbReference type="ARBA" id="ARBA00023125"/>
    </source>
</evidence>
<organism evidence="9 10">
    <name type="scientific">Paenibacillus oryzae</name>
    <dbReference type="NCBI Taxonomy" id="1844972"/>
    <lineage>
        <taxon>Bacteria</taxon>
        <taxon>Bacillati</taxon>
        <taxon>Bacillota</taxon>
        <taxon>Bacilli</taxon>
        <taxon>Bacillales</taxon>
        <taxon>Paenibacillaceae</taxon>
        <taxon>Paenibacillus</taxon>
    </lineage>
</organism>